<dbReference type="GO" id="GO:0008757">
    <property type="term" value="F:S-adenosylmethionine-dependent methyltransferase activity"/>
    <property type="evidence" value="ECO:0007669"/>
    <property type="project" value="InterPro"/>
</dbReference>
<dbReference type="PANTHER" id="PTHR42912">
    <property type="entry name" value="METHYLTRANSFERASE"/>
    <property type="match status" value="1"/>
</dbReference>
<keyword evidence="2" id="KW-0808">Transferase</keyword>
<evidence type="ECO:0000259" key="1">
    <source>
        <dbReference type="Pfam" id="PF08241"/>
    </source>
</evidence>
<sequence>MTFNVTADAYDRFMGRFSEPLAARFAELAQVQAGQRALDVGCGPGGLTAQLVDRLGADAVSAVDPSASFVAAVRVRLPGVDVRSAVAERLPFPDDSFDLALAQLVVHFMADPVSGLSEMTRVTRPGGLVAACVWDHAGGSGPHATFWRAVHDIDPHVRDESELAGAREGHLAELCEAARLTDIEPMSLTVTVRFATLDDWWEPFTLGVGPAGAYVARLDEAQRDCLRSRCVRLLPPPPFEIAASAWCVRARA</sequence>
<feature type="domain" description="Methyltransferase type 11" evidence="1">
    <location>
        <begin position="38"/>
        <end position="130"/>
    </location>
</feature>
<proteinExistence type="predicted"/>
<keyword evidence="3" id="KW-1185">Reference proteome</keyword>
<gene>
    <name evidence="2" type="ORF">GA0070613_4147</name>
</gene>
<accession>A0A1C5J711</accession>
<protein>
    <submittedName>
        <fullName evidence="2">Methyltransferase domain-containing protein</fullName>
    </submittedName>
</protein>
<evidence type="ECO:0000313" key="3">
    <source>
        <dbReference type="Proteomes" id="UP000198221"/>
    </source>
</evidence>
<dbReference type="InterPro" id="IPR013216">
    <property type="entry name" value="Methyltransf_11"/>
</dbReference>
<dbReference type="Gene3D" id="3.40.50.150">
    <property type="entry name" value="Vaccinia Virus protein VP39"/>
    <property type="match status" value="1"/>
</dbReference>
<name>A0A1C5J711_9ACTN</name>
<dbReference type="GO" id="GO:0032259">
    <property type="term" value="P:methylation"/>
    <property type="evidence" value="ECO:0007669"/>
    <property type="project" value="UniProtKB-KW"/>
</dbReference>
<organism evidence="2 3">
    <name type="scientific">Micromonospora inositola</name>
    <dbReference type="NCBI Taxonomy" id="47865"/>
    <lineage>
        <taxon>Bacteria</taxon>
        <taxon>Bacillati</taxon>
        <taxon>Actinomycetota</taxon>
        <taxon>Actinomycetes</taxon>
        <taxon>Micromonosporales</taxon>
        <taxon>Micromonosporaceae</taxon>
        <taxon>Micromonospora</taxon>
    </lineage>
</organism>
<dbReference type="CDD" id="cd02440">
    <property type="entry name" value="AdoMet_MTases"/>
    <property type="match status" value="1"/>
</dbReference>
<keyword evidence="2" id="KW-0489">Methyltransferase</keyword>
<dbReference type="RefSeq" id="WP_089016080.1">
    <property type="nucleotide sequence ID" value="NZ_LT607754.1"/>
</dbReference>
<dbReference type="SUPFAM" id="SSF53335">
    <property type="entry name" value="S-adenosyl-L-methionine-dependent methyltransferases"/>
    <property type="match status" value="1"/>
</dbReference>
<reference evidence="3" key="1">
    <citation type="submission" date="2016-06" db="EMBL/GenBank/DDBJ databases">
        <authorList>
            <person name="Varghese N."/>
            <person name="Submissions Spin"/>
        </authorList>
    </citation>
    <scope>NUCLEOTIDE SEQUENCE [LARGE SCALE GENOMIC DNA]</scope>
    <source>
        <strain evidence="3">DSM 43819</strain>
    </source>
</reference>
<dbReference type="PANTHER" id="PTHR42912:SF93">
    <property type="entry name" value="N6-ADENOSINE-METHYLTRANSFERASE TMT1A"/>
    <property type="match status" value="1"/>
</dbReference>
<dbReference type="EMBL" id="LT607754">
    <property type="protein sequence ID" value="SCG66368.1"/>
    <property type="molecule type" value="Genomic_DNA"/>
</dbReference>
<dbReference type="InterPro" id="IPR029063">
    <property type="entry name" value="SAM-dependent_MTases_sf"/>
</dbReference>
<dbReference type="AlphaFoldDB" id="A0A1C5J711"/>
<dbReference type="Pfam" id="PF08241">
    <property type="entry name" value="Methyltransf_11"/>
    <property type="match status" value="1"/>
</dbReference>
<dbReference type="OrthoDB" id="9795634at2"/>
<dbReference type="InterPro" id="IPR050508">
    <property type="entry name" value="Methyltransf_Superfamily"/>
</dbReference>
<dbReference type="Proteomes" id="UP000198221">
    <property type="component" value="Chromosome I"/>
</dbReference>
<evidence type="ECO:0000313" key="2">
    <source>
        <dbReference type="EMBL" id="SCG66368.1"/>
    </source>
</evidence>